<evidence type="ECO:0000256" key="1">
    <source>
        <dbReference type="ARBA" id="ARBA00022741"/>
    </source>
</evidence>
<dbReference type="STRING" id="231916.A0A409VJ18"/>
<evidence type="ECO:0000313" key="5">
    <source>
        <dbReference type="EMBL" id="PPQ66233.1"/>
    </source>
</evidence>
<feature type="compositionally biased region" description="Polar residues" evidence="3">
    <location>
        <begin position="420"/>
        <end position="432"/>
    </location>
</feature>
<feature type="compositionally biased region" description="Low complexity" evidence="3">
    <location>
        <begin position="62"/>
        <end position="72"/>
    </location>
</feature>
<evidence type="ECO:0000313" key="6">
    <source>
        <dbReference type="Proteomes" id="UP000284706"/>
    </source>
</evidence>
<dbReference type="CDD" id="cd05117">
    <property type="entry name" value="STKc_CAMK"/>
    <property type="match status" value="1"/>
</dbReference>
<dbReference type="FunFam" id="1.10.510.10:FF:000571">
    <property type="entry name" value="Maternal embryonic leucine zipper kinase"/>
    <property type="match status" value="1"/>
</dbReference>
<feature type="region of interest" description="Disordered" evidence="3">
    <location>
        <begin position="56"/>
        <end position="94"/>
    </location>
</feature>
<feature type="compositionally biased region" description="Basic and acidic residues" evidence="3">
    <location>
        <begin position="491"/>
        <end position="503"/>
    </location>
</feature>
<proteinExistence type="predicted"/>
<dbReference type="PANTHER" id="PTHR24347">
    <property type="entry name" value="SERINE/THREONINE-PROTEIN KINASE"/>
    <property type="match status" value="1"/>
</dbReference>
<dbReference type="Proteomes" id="UP000284706">
    <property type="component" value="Unassembled WGS sequence"/>
</dbReference>
<dbReference type="OrthoDB" id="40902at2759"/>
<feature type="compositionally biased region" description="Low complexity" evidence="3">
    <location>
        <begin position="80"/>
        <end position="92"/>
    </location>
</feature>
<dbReference type="PROSITE" id="PS00108">
    <property type="entry name" value="PROTEIN_KINASE_ST"/>
    <property type="match status" value="1"/>
</dbReference>
<dbReference type="InParanoid" id="A0A409VJ18"/>
<feature type="compositionally biased region" description="Low complexity" evidence="3">
    <location>
        <begin position="369"/>
        <end position="380"/>
    </location>
</feature>
<feature type="region of interest" description="Disordered" evidence="3">
    <location>
        <begin position="369"/>
        <end position="503"/>
    </location>
</feature>
<dbReference type="EMBL" id="NHYE01005635">
    <property type="protein sequence ID" value="PPQ66233.1"/>
    <property type="molecule type" value="Genomic_DNA"/>
</dbReference>
<dbReference type="GO" id="GO:0004672">
    <property type="term" value="F:protein kinase activity"/>
    <property type="evidence" value="ECO:0007669"/>
    <property type="project" value="InterPro"/>
</dbReference>
<organism evidence="5 6">
    <name type="scientific">Gymnopilus dilepis</name>
    <dbReference type="NCBI Taxonomy" id="231916"/>
    <lineage>
        <taxon>Eukaryota</taxon>
        <taxon>Fungi</taxon>
        <taxon>Dikarya</taxon>
        <taxon>Basidiomycota</taxon>
        <taxon>Agaricomycotina</taxon>
        <taxon>Agaricomycetes</taxon>
        <taxon>Agaricomycetidae</taxon>
        <taxon>Agaricales</taxon>
        <taxon>Agaricineae</taxon>
        <taxon>Hymenogastraceae</taxon>
        <taxon>Gymnopilus</taxon>
    </lineage>
</organism>
<dbReference type="Pfam" id="PF00069">
    <property type="entry name" value="Pkinase"/>
    <property type="match status" value="1"/>
</dbReference>
<dbReference type="Gene3D" id="3.30.200.20">
    <property type="entry name" value="Phosphorylase Kinase, domain 1"/>
    <property type="match status" value="1"/>
</dbReference>
<name>A0A409VJ18_9AGAR</name>
<accession>A0A409VJ18</accession>
<keyword evidence="2" id="KW-0067">ATP-binding</keyword>
<keyword evidence="6" id="KW-1185">Reference proteome</keyword>
<keyword evidence="1" id="KW-0547">Nucleotide-binding</keyword>
<reference evidence="5 6" key="1">
    <citation type="journal article" date="2018" name="Evol. Lett.">
        <title>Horizontal gene cluster transfer increased hallucinogenic mushroom diversity.</title>
        <authorList>
            <person name="Reynolds H.T."/>
            <person name="Vijayakumar V."/>
            <person name="Gluck-Thaler E."/>
            <person name="Korotkin H.B."/>
            <person name="Matheny P.B."/>
            <person name="Slot J.C."/>
        </authorList>
    </citation>
    <scope>NUCLEOTIDE SEQUENCE [LARGE SCALE GENOMIC DNA]</scope>
    <source>
        <strain evidence="5 6">SRW20</strain>
    </source>
</reference>
<evidence type="ECO:0000259" key="4">
    <source>
        <dbReference type="PROSITE" id="PS50011"/>
    </source>
</evidence>
<dbReference type="SUPFAM" id="SSF56112">
    <property type="entry name" value="Protein kinase-like (PK-like)"/>
    <property type="match status" value="1"/>
</dbReference>
<evidence type="ECO:0000256" key="2">
    <source>
        <dbReference type="ARBA" id="ARBA00022840"/>
    </source>
</evidence>
<dbReference type="SMART" id="SM00220">
    <property type="entry name" value="S_TKc"/>
    <property type="match status" value="1"/>
</dbReference>
<dbReference type="GO" id="GO:0005524">
    <property type="term" value="F:ATP binding"/>
    <property type="evidence" value="ECO:0007669"/>
    <property type="project" value="UniProtKB-KW"/>
</dbReference>
<feature type="domain" description="Protein kinase" evidence="4">
    <location>
        <begin position="22"/>
        <end position="328"/>
    </location>
</feature>
<feature type="compositionally biased region" description="Basic and acidic residues" evidence="3">
    <location>
        <begin position="434"/>
        <end position="451"/>
    </location>
</feature>
<dbReference type="InterPro" id="IPR011009">
    <property type="entry name" value="Kinase-like_dom_sf"/>
</dbReference>
<dbReference type="InterPro" id="IPR008271">
    <property type="entry name" value="Ser/Thr_kinase_AS"/>
</dbReference>
<sequence length="532" mass="58580">MMKNLTKSLLGQPPSAGKKKNYEMHQVLGVGTFGKVVKSTWHVPIDQVTTAEKGAVAELNPSTRSSTLSVSSSKKKNRSRSPSPSGGDKPSGITKEVALKIIPKKKVKGNEETVWGEMEVLKGLDHPNIVKFYEWFETRTKYYLSFELATGGELFDRILQKGKFTEQDATSVLRSVLSGVHYLHQHDIVHRDLKPENILYRTKDVDSDIVIADFGIAKHLHTPDEQLHSLAGSLGYVAPEVLTNQGHGKPVDLWSIGVITYVLLCGYSPFRSEDVTVLIKETETANIEFHERYWKNVSGTAKEFIRMLLNPDPSKRPTAGEALNHPWLTTHKPSAEHDLSTGLRENFDAKARWRSAIASARALHRLNSLGSRSSRSGANSEVCDSSDDEVTPPTPQALANNPGSNEFVHVTAPQEKEKGSSPSLQEQATPKATASKEESRVTEGAQFHDEPESTGDEATSPARPKVEKRMPGSFHFSDLEEENATAPSDEQSQHSEGSGEHAHGPHAWVDMFKKMALKYLVIAVAFAALIVP</sequence>
<gene>
    <name evidence="5" type="ORF">CVT26_010934</name>
</gene>
<evidence type="ECO:0000256" key="3">
    <source>
        <dbReference type="SAM" id="MobiDB-lite"/>
    </source>
</evidence>
<dbReference type="AlphaFoldDB" id="A0A409VJ18"/>
<protein>
    <recommendedName>
        <fullName evidence="4">Protein kinase domain-containing protein</fullName>
    </recommendedName>
</protein>
<comment type="caution">
    <text evidence="5">The sequence shown here is derived from an EMBL/GenBank/DDBJ whole genome shotgun (WGS) entry which is preliminary data.</text>
</comment>
<dbReference type="PROSITE" id="PS50011">
    <property type="entry name" value="PROTEIN_KINASE_DOM"/>
    <property type="match status" value="1"/>
</dbReference>
<dbReference type="InterPro" id="IPR000719">
    <property type="entry name" value="Prot_kinase_dom"/>
</dbReference>
<dbReference type="Gene3D" id="1.10.510.10">
    <property type="entry name" value="Transferase(Phosphotransferase) domain 1"/>
    <property type="match status" value="1"/>
</dbReference>